<comment type="caution">
    <text evidence="1">The sequence shown here is derived from an EMBL/GenBank/DDBJ whole genome shotgun (WGS) entry which is preliminary data.</text>
</comment>
<name>A0AAW1PZC5_9CHLO</name>
<dbReference type="Pfam" id="PF13374">
    <property type="entry name" value="TPR_10"/>
    <property type="match status" value="1"/>
</dbReference>
<dbReference type="SUPFAM" id="SSF48452">
    <property type="entry name" value="TPR-like"/>
    <property type="match status" value="1"/>
</dbReference>
<gene>
    <name evidence="1" type="ORF">WJX72_010640</name>
</gene>
<dbReference type="Proteomes" id="UP001489004">
    <property type="component" value="Unassembled WGS sequence"/>
</dbReference>
<keyword evidence="2" id="KW-1185">Reference proteome</keyword>
<proteinExistence type="predicted"/>
<accession>A0AAW1PZC5</accession>
<sequence length="296" mass="31831">MPLQCARCHALYYDCVKLSCGDRFCRFCIAPSQDCVLCGADIKVRESDKETQSLVDAYIEAHSNEHTVQEVDGKAVVKTDELPVSGASKKAAFFLQQGLRAFAGGNHPSALTRLSLCKEELLKNVAEGGYNTELCCQLGAVCGSQGDCCRYLGQPDAAASCYQESVRHLKESGETNLEVAHALSVSLNKLGDLQHWCGDLAAARTYYAEGLQVRRDAVGSAAAGDESLASLKLDLAVSLTKVADAEQALDKQDAAHKLFKEALELVVSIKDAMVEAPPASHAKWEQLHRLLGEATA</sequence>
<protein>
    <submittedName>
        <fullName evidence="1">Uncharacterized protein</fullName>
    </submittedName>
</protein>
<dbReference type="InterPro" id="IPR013083">
    <property type="entry name" value="Znf_RING/FYVE/PHD"/>
</dbReference>
<reference evidence="1 2" key="1">
    <citation type="journal article" date="2024" name="Nat. Commun.">
        <title>Phylogenomics reveals the evolutionary origins of lichenization in chlorophyte algae.</title>
        <authorList>
            <person name="Puginier C."/>
            <person name="Libourel C."/>
            <person name="Otte J."/>
            <person name="Skaloud P."/>
            <person name="Haon M."/>
            <person name="Grisel S."/>
            <person name="Petersen M."/>
            <person name="Berrin J.G."/>
            <person name="Delaux P.M."/>
            <person name="Dal Grande F."/>
            <person name="Keller J."/>
        </authorList>
    </citation>
    <scope>NUCLEOTIDE SEQUENCE [LARGE SCALE GENOMIC DNA]</scope>
    <source>
        <strain evidence="1 2">SAG 2043</strain>
    </source>
</reference>
<evidence type="ECO:0000313" key="1">
    <source>
        <dbReference type="EMBL" id="KAK9813209.1"/>
    </source>
</evidence>
<dbReference type="EMBL" id="JALJOR010000008">
    <property type="protein sequence ID" value="KAK9813209.1"/>
    <property type="molecule type" value="Genomic_DNA"/>
</dbReference>
<dbReference type="Gene3D" id="3.30.40.10">
    <property type="entry name" value="Zinc/RING finger domain, C3HC4 (zinc finger)"/>
    <property type="match status" value="1"/>
</dbReference>
<dbReference type="Gene3D" id="1.25.40.10">
    <property type="entry name" value="Tetratricopeptide repeat domain"/>
    <property type="match status" value="1"/>
</dbReference>
<organism evidence="1 2">
    <name type="scientific">[Myrmecia] bisecta</name>
    <dbReference type="NCBI Taxonomy" id="41462"/>
    <lineage>
        <taxon>Eukaryota</taxon>
        <taxon>Viridiplantae</taxon>
        <taxon>Chlorophyta</taxon>
        <taxon>core chlorophytes</taxon>
        <taxon>Trebouxiophyceae</taxon>
        <taxon>Trebouxiales</taxon>
        <taxon>Trebouxiaceae</taxon>
        <taxon>Myrmecia</taxon>
    </lineage>
</organism>
<dbReference type="InterPro" id="IPR011990">
    <property type="entry name" value="TPR-like_helical_dom_sf"/>
</dbReference>
<dbReference type="AlphaFoldDB" id="A0AAW1PZC5"/>
<evidence type="ECO:0000313" key="2">
    <source>
        <dbReference type="Proteomes" id="UP001489004"/>
    </source>
</evidence>